<proteinExistence type="inferred from homology"/>
<evidence type="ECO:0000313" key="5">
    <source>
        <dbReference type="EMBL" id="NGN96057.1"/>
    </source>
</evidence>
<keyword evidence="6" id="KW-1185">Reference proteome</keyword>
<dbReference type="InterPro" id="IPR036163">
    <property type="entry name" value="HMA_dom_sf"/>
</dbReference>
<dbReference type="GO" id="GO:0006567">
    <property type="term" value="P:L-threonine catabolic process"/>
    <property type="evidence" value="ECO:0007669"/>
    <property type="project" value="TreeGrafter"/>
</dbReference>
<dbReference type="InterPro" id="IPR015424">
    <property type="entry name" value="PyrdxlP-dep_Trfase"/>
</dbReference>
<dbReference type="GO" id="GO:0005829">
    <property type="term" value="C:cytosol"/>
    <property type="evidence" value="ECO:0007669"/>
    <property type="project" value="TreeGrafter"/>
</dbReference>
<dbReference type="Gene3D" id="3.30.70.100">
    <property type="match status" value="1"/>
</dbReference>
<dbReference type="InterPro" id="IPR015421">
    <property type="entry name" value="PyrdxlP-dep_Trfase_major"/>
</dbReference>
<protein>
    <submittedName>
        <fullName evidence="5">Threonine aldolase</fullName>
    </submittedName>
</protein>
<dbReference type="GO" id="GO:0006545">
    <property type="term" value="P:glycine biosynthetic process"/>
    <property type="evidence" value="ECO:0007669"/>
    <property type="project" value="TreeGrafter"/>
</dbReference>
<dbReference type="InterPro" id="IPR015422">
    <property type="entry name" value="PyrdxlP-dep_Trfase_small"/>
</dbReference>
<dbReference type="RefSeq" id="WP_165114584.1">
    <property type="nucleotide sequence ID" value="NZ_JAALAA010000040.1"/>
</dbReference>
<dbReference type="Proteomes" id="UP000483261">
    <property type="component" value="Unassembled WGS sequence"/>
</dbReference>
<comment type="similarity">
    <text evidence="2">Belongs to the threonine aldolase family.</text>
</comment>
<accession>A0A6M1RIM8</accession>
<dbReference type="Pfam" id="PF01212">
    <property type="entry name" value="Beta_elim_lyase"/>
    <property type="match status" value="1"/>
</dbReference>
<dbReference type="PROSITE" id="PS50846">
    <property type="entry name" value="HMA_2"/>
    <property type="match status" value="1"/>
</dbReference>
<dbReference type="CDD" id="cd00371">
    <property type="entry name" value="HMA"/>
    <property type="match status" value="1"/>
</dbReference>
<evidence type="ECO:0000256" key="2">
    <source>
        <dbReference type="ARBA" id="ARBA00006966"/>
    </source>
</evidence>
<dbReference type="PANTHER" id="PTHR48097:SF9">
    <property type="entry name" value="L-THREONINE ALDOLASE"/>
    <property type="match status" value="1"/>
</dbReference>
<evidence type="ECO:0000313" key="6">
    <source>
        <dbReference type="Proteomes" id="UP000483261"/>
    </source>
</evidence>
<dbReference type="Gene3D" id="3.40.640.10">
    <property type="entry name" value="Type I PLP-dependent aspartate aminotransferase-like (Major domain)"/>
    <property type="match status" value="1"/>
</dbReference>
<dbReference type="SUPFAM" id="SSF53383">
    <property type="entry name" value="PLP-dependent transferases"/>
    <property type="match status" value="1"/>
</dbReference>
<dbReference type="Gene3D" id="3.90.1150.10">
    <property type="entry name" value="Aspartate Aminotransferase, domain 1"/>
    <property type="match status" value="1"/>
</dbReference>
<feature type="domain" description="HMA" evidence="4">
    <location>
        <begin position="399"/>
        <end position="467"/>
    </location>
</feature>
<dbReference type="EMBL" id="JAALAA010000040">
    <property type="protein sequence ID" value="NGN96057.1"/>
    <property type="molecule type" value="Genomic_DNA"/>
</dbReference>
<dbReference type="SUPFAM" id="SSF55008">
    <property type="entry name" value="HMA, heavy metal-associated domain"/>
    <property type="match status" value="1"/>
</dbReference>
<dbReference type="GO" id="GO:0046872">
    <property type="term" value="F:metal ion binding"/>
    <property type="evidence" value="ECO:0007669"/>
    <property type="project" value="InterPro"/>
</dbReference>
<dbReference type="GO" id="GO:0008732">
    <property type="term" value="F:L-allo-threonine aldolase activity"/>
    <property type="evidence" value="ECO:0007669"/>
    <property type="project" value="TreeGrafter"/>
</dbReference>
<evidence type="ECO:0000256" key="1">
    <source>
        <dbReference type="ARBA" id="ARBA00001933"/>
    </source>
</evidence>
<keyword evidence="3" id="KW-0663">Pyridoxal phosphate</keyword>
<gene>
    <name evidence="5" type="ORF">G5C66_25380</name>
</gene>
<dbReference type="Pfam" id="PF00403">
    <property type="entry name" value="HMA"/>
    <property type="match status" value="1"/>
</dbReference>
<evidence type="ECO:0000259" key="4">
    <source>
        <dbReference type="PROSITE" id="PS50846"/>
    </source>
</evidence>
<sequence>MDEPEKSLKERLREAMIACRESVFPAYASPAEVFDGLAEACRELGIEEWDVYAERGPVARLEAEVADLLGRPAAYFPSGVMAQQVALRIHADNAGNRRVAMPDLSHLLVYEDDGPRILQDLRIEHLTTGRETPTKAHLDAIPGPLAACLVELPLRDAGCILPTFDELAELAQGCRERGIALHIDGARIWESQQWFGKPLAEIAGLADTVYTSFYKGLGGLAGAALLGDDDFVAQARLWRHRMGGTHFRSTAEAVSALVGLRDRLPHIGECVTWARALAAALPPSVTVQPPVPHTNTFLMYAAGDSDAVNTRLLAALEEHSLAFSRPWKASDEPGRVVTEVTVGQGALELDAEIVAGHIAALVGSRLSRERRSKRLHGHTAGDIFGRTSEVLLKGSLMSVQFEVRIDGMTCSRCVESVTNALGDLDGVHGVEVDLNPGATSSARVTADEPVEPRVLRSTLAKAGFTIARDT</sequence>
<dbReference type="PANTHER" id="PTHR48097">
    <property type="entry name" value="L-THREONINE ALDOLASE-RELATED"/>
    <property type="match status" value="1"/>
</dbReference>
<name>A0A6M1RIM8_9ACTN</name>
<comment type="cofactor">
    <cofactor evidence="1">
        <name>pyridoxal 5'-phosphate</name>
        <dbReference type="ChEBI" id="CHEBI:597326"/>
    </cofactor>
</comment>
<comment type="caution">
    <text evidence="5">The sequence shown here is derived from an EMBL/GenBank/DDBJ whole genome shotgun (WGS) entry which is preliminary data.</text>
</comment>
<evidence type="ECO:0000256" key="3">
    <source>
        <dbReference type="ARBA" id="ARBA00022898"/>
    </source>
</evidence>
<dbReference type="InterPro" id="IPR001597">
    <property type="entry name" value="ArAA_b-elim_lyase/Thr_aldolase"/>
</dbReference>
<organism evidence="5 6">
    <name type="scientific">Nocardioides turkmenicus</name>
    <dbReference type="NCBI Taxonomy" id="2711220"/>
    <lineage>
        <taxon>Bacteria</taxon>
        <taxon>Bacillati</taxon>
        <taxon>Actinomycetota</taxon>
        <taxon>Actinomycetes</taxon>
        <taxon>Propionibacteriales</taxon>
        <taxon>Nocardioidaceae</taxon>
        <taxon>Nocardioides</taxon>
    </lineage>
</organism>
<dbReference type="AlphaFoldDB" id="A0A6M1RIM8"/>
<reference evidence="5 6" key="1">
    <citation type="submission" date="2020-02" db="EMBL/GenBank/DDBJ databases">
        <title>Whole-genome analyses of novel actinobacteria.</title>
        <authorList>
            <person name="Sahin N."/>
        </authorList>
    </citation>
    <scope>NUCLEOTIDE SEQUENCE [LARGE SCALE GENOMIC DNA]</scope>
    <source>
        <strain evidence="5 6">KC13</strain>
    </source>
</reference>
<dbReference type="InterPro" id="IPR006121">
    <property type="entry name" value="HMA_dom"/>
</dbReference>